<organism evidence="1 2">
    <name type="scientific">Chrysochromulina tobinii</name>
    <dbReference type="NCBI Taxonomy" id="1460289"/>
    <lineage>
        <taxon>Eukaryota</taxon>
        <taxon>Haptista</taxon>
        <taxon>Haptophyta</taxon>
        <taxon>Prymnesiophyceae</taxon>
        <taxon>Prymnesiales</taxon>
        <taxon>Chrysochromulinaceae</taxon>
        <taxon>Chrysochromulina</taxon>
    </lineage>
</organism>
<proteinExistence type="predicted"/>
<evidence type="ECO:0000313" key="2">
    <source>
        <dbReference type="Proteomes" id="UP000037460"/>
    </source>
</evidence>
<gene>
    <name evidence="1" type="ORF">Ctob_010233</name>
</gene>
<dbReference type="Proteomes" id="UP000037460">
    <property type="component" value="Unassembled WGS sequence"/>
</dbReference>
<keyword evidence="2" id="KW-1185">Reference proteome</keyword>
<name>A0A0M0K7G2_9EUKA</name>
<protein>
    <submittedName>
        <fullName evidence="1">Uncharacterized protein</fullName>
    </submittedName>
</protein>
<accession>A0A0M0K7G2</accession>
<sequence>MRIVGTSESPWGMSFWSLQSAFHLAMASPDHLFKAHSPESVNLYTSQALLSGCTPNATHGCLDDTAYEFAKQFPCGSRGIFTYAQESCCEQGRPFDFTAEYCCTGSGANGLHSYNDGKCDLSCPDNCACYDEVTPFASPVVSQSVTIEVPKAGVGMDALVDTSSPPEGGYLCNGKPAGGDQGCMNGYQYNYSTHTPCGSWLMQFGTYGCCPSASGFLPYPMATLYCCKIEGAPPGQDYQLKPAPCKCHRYGCS</sequence>
<dbReference type="AlphaFoldDB" id="A0A0M0K7G2"/>
<dbReference type="EMBL" id="JWZX01001195">
    <property type="protein sequence ID" value="KOO34512.1"/>
    <property type="molecule type" value="Genomic_DNA"/>
</dbReference>
<evidence type="ECO:0000313" key="1">
    <source>
        <dbReference type="EMBL" id="KOO34512.1"/>
    </source>
</evidence>
<reference evidence="2" key="1">
    <citation type="journal article" date="2015" name="PLoS Genet.">
        <title>Genome Sequence and Transcriptome Analyses of Chrysochromulina tobin: Metabolic Tools for Enhanced Algal Fitness in the Prominent Order Prymnesiales (Haptophyceae).</title>
        <authorList>
            <person name="Hovde B.T."/>
            <person name="Deodato C.R."/>
            <person name="Hunsperger H.M."/>
            <person name="Ryken S.A."/>
            <person name="Yost W."/>
            <person name="Jha R.K."/>
            <person name="Patterson J."/>
            <person name="Monnat R.J. Jr."/>
            <person name="Barlow S.B."/>
            <person name="Starkenburg S.R."/>
            <person name="Cattolico R.A."/>
        </authorList>
    </citation>
    <scope>NUCLEOTIDE SEQUENCE</scope>
    <source>
        <strain evidence="2">CCMP291</strain>
    </source>
</reference>
<comment type="caution">
    <text evidence="1">The sequence shown here is derived from an EMBL/GenBank/DDBJ whole genome shotgun (WGS) entry which is preliminary data.</text>
</comment>